<evidence type="ECO:0000259" key="1">
    <source>
        <dbReference type="Pfam" id="PF00535"/>
    </source>
</evidence>
<dbReference type="CDD" id="cd02511">
    <property type="entry name" value="Beta4Glucosyltransferase"/>
    <property type="match status" value="1"/>
</dbReference>
<dbReference type="EMBL" id="FOJX01000015">
    <property type="protein sequence ID" value="SFB13652.1"/>
    <property type="molecule type" value="Genomic_DNA"/>
</dbReference>
<proteinExistence type="predicted"/>
<evidence type="ECO:0000313" key="3">
    <source>
        <dbReference type="Proteomes" id="UP000183843"/>
    </source>
</evidence>
<dbReference type="SMART" id="SM00028">
    <property type="entry name" value="TPR"/>
    <property type="match status" value="2"/>
</dbReference>
<dbReference type="AlphaFoldDB" id="A0A1I0YKE3"/>
<dbReference type="SUPFAM" id="SSF48452">
    <property type="entry name" value="TPR-like"/>
    <property type="match status" value="1"/>
</dbReference>
<dbReference type="Gene3D" id="3.90.550.10">
    <property type="entry name" value="Spore Coat Polysaccharide Biosynthesis Protein SpsA, Chain A"/>
    <property type="match status" value="1"/>
</dbReference>
<protein>
    <recommendedName>
        <fullName evidence="1">Glycosyltransferase 2-like domain-containing protein</fullName>
    </recommendedName>
</protein>
<dbReference type="Pfam" id="PF00535">
    <property type="entry name" value="Glycos_transf_2"/>
    <property type="match status" value="1"/>
</dbReference>
<dbReference type="InterPro" id="IPR001173">
    <property type="entry name" value="Glyco_trans_2-like"/>
</dbReference>
<gene>
    <name evidence="2" type="ORF">SAMN05216587_1156</name>
</gene>
<feature type="domain" description="Glycosyltransferase 2-like" evidence="1">
    <location>
        <begin position="8"/>
        <end position="125"/>
    </location>
</feature>
<dbReference type="Proteomes" id="UP000183843">
    <property type="component" value="Unassembled WGS sequence"/>
</dbReference>
<sequence>MLITACYIVKNEEKTLPRSIESLQGNFDELIVVDTGSTDKTVEVAKKYGASVYDYVWQGDFSAARNYALANAQGDWILFFDADEYYESGGSVRAYLEYLQHSGTDIDAVIINLYNLDSPQLPAMKVIRMFRNHPSIRYAGAVHEQIVRQDGHLHTLLAEQFKFMHTGYAIEAMPIKLRRNLDLIEADIARNGERDSYYYYLAECHFGLQHYPQALEYIAKALESPVKYPYELANYYHILLESMRQCNYPAKEMEKICNIAISLFPDMPEFYGEQGMIVSSMGRLEEALKLFSKCIACYHSPQRQNNHYGYFDDKVMEIVDTRITQIHELLEGGR</sequence>
<accession>A0A1I0YKE3</accession>
<dbReference type="InterPro" id="IPR011990">
    <property type="entry name" value="TPR-like_helical_dom_sf"/>
</dbReference>
<dbReference type="PANTHER" id="PTHR43630">
    <property type="entry name" value="POLY-BETA-1,6-N-ACETYL-D-GLUCOSAMINE SYNTHASE"/>
    <property type="match status" value="1"/>
</dbReference>
<reference evidence="2 3" key="1">
    <citation type="submission" date="2016-10" db="EMBL/GenBank/DDBJ databases">
        <authorList>
            <person name="de Groot N.N."/>
        </authorList>
    </citation>
    <scope>NUCLEOTIDE SEQUENCE [LARGE SCALE GENOMIC DNA]</scope>
    <source>
        <strain evidence="2 3">L14</strain>
    </source>
</reference>
<name>A0A1I0YKE3_SELRU</name>
<evidence type="ECO:0000313" key="2">
    <source>
        <dbReference type="EMBL" id="SFB13652.1"/>
    </source>
</evidence>
<dbReference type="SUPFAM" id="SSF53448">
    <property type="entry name" value="Nucleotide-diphospho-sugar transferases"/>
    <property type="match status" value="1"/>
</dbReference>
<dbReference type="InterPro" id="IPR029044">
    <property type="entry name" value="Nucleotide-diphossugar_trans"/>
</dbReference>
<dbReference type="PANTHER" id="PTHR43630:SF2">
    <property type="entry name" value="GLYCOSYLTRANSFERASE"/>
    <property type="match status" value="1"/>
</dbReference>
<dbReference type="Gene3D" id="1.25.40.10">
    <property type="entry name" value="Tetratricopeptide repeat domain"/>
    <property type="match status" value="2"/>
</dbReference>
<dbReference type="InterPro" id="IPR019734">
    <property type="entry name" value="TPR_rpt"/>
</dbReference>
<organism evidence="2 3">
    <name type="scientific">Selenomonas ruminantium</name>
    <dbReference type="NCBI Taxonomy" id="971"/>
    <lineage>
        <taxon>Bacteria</taxon>
        <taxon>Bacillati</taxon>
        <taxon>Bacillota</taxon>
        <taxon>Negativicutes</taxon>
        <taxon>Selenomonadales</taxon>
        <taxon>Selenomonadaceae</taxon>
        <taxon>Selenomonas</taxon>
    </lineage>
</organism>